<dbReference type="InterPro" id="IPR024096">
    <property type="entry name" value="NO_sig/Golgi_transp_ligand-bd"/>
</dbReference>
<dbReference type="InterPro" id="IPR042070">
    <property type="entry name" value="PucR_C-HTH_sf"/>
</dbReference>
<dbReference type="Pfam" id="PF02830">
    <property type="entry name" value="V4R"/>
    <property type="match status" value="1"/>
</dbReference>
<evidence type="ECO:0000256" key="1">
    <source>
        <dbReference type="ARBA" id="ARBA00006754"/>
    </source>
</evidence>
<dbReference type="EMBL" id="AP017312">
    <property type="protein sequence ID" value="BAU28266.1"/>
    <property type="molecule type" value="Genomic_DNA"/>
</dbReference>
<dbReference type="Gene3D" id="3.30.1380.20">
    <property type="entry name" value="Trafficking protein particle complex subunit 3"/>
    <property type="match status" value="1"/>
</dbReference>
<dbReference type="OrthoDB" id="154713at2"/>
<dbReference type="InterPro" id="IPR041522">
    <property type="entry name" value="CdaR_GGDEF"/>
</dbReference>
<proteinExistence type="inferred from homology"/>
<dbReference type="Gene3D" id="1.10.10.2840">
    <property type="entry name" value="PucR C-terminal helix-turn-helix domain"/>
    <property type="match status" value="1"/>
</dbReference>
<reference evidence="2 3" key="1">
    <citation type="submission" date="2015-12" db="EMBL/GenBank/DDBJ databases">
        <title>Genome sequence of Aneurinibacillus soli.</title>
        <authorList>
            <person name="Lee J.S."/>
            <person name="Lee K.C."/>
            <person name="Kim K.K."/>
            <person name="Lee B.W."/>
        </authorList>
    </citation>
    <scope>NUCLEOTIDE SEQUENCE [LARGE SCALE GENOMIC DNA]</scope>
    <source>
        <strain evidence="2 3">CB4</strain>
    </source>
</reference>
<dbReference type="InterPro" id="IPR025736">
    <property type="entry name" value="PucR_C-HTH_dom"/>
</dbReference>
<dbReference type="SUPFAM" id="SSF111126">
    <property type="entry name" value="Ligand-binding domain in the NO signalling and Golgi transport"/>
    <property type="match status" value="1"/>
</dbReference>
<dbReference type="SMART" id="SM00989">
    <property type="entry name" value="V4R"/>
    <property type="match status" value="1"/>
</dbReference>
<dbReference type="InterPro" id="IPR004096">
    <property type="entry name" value="V4R"/>
</dbReference>
<dbReference type="AlphaFoldDB" id="A0A0U5AX11"/>
<dbReference type="Gene3D" id="3.30.450.40">
    <property type="match status" value="1"/>
</dbReference>
<dbReference type="KEGG" id="asoc:CB4_02440"/>
<dbReference type="Proteomes" id="UP000217696">
    <property type="component" value="Chromosome"/>
</dbReference>
<dbReference type="InterPro" id="IPR010523">
    <property type="entry name" value="XylR_N"/>
</dbReference>
<name>A0A0U5AX11_9BACL</name>
<keyword evidence="3" id="KW-1185">Reference proteome</keyword>
<dbReference type="InterPro" id="IPR051448">
    <property type="entry name" value="CdaR-like_regulators"/>
</dbReference>
<organism evidence="2 3">
    <name type="scientific">Aneurinibacillus soli</name>
    <dbReference type="NCBI Taxonomy" id="1500254"/>
    <lineage>
        <taxon>Bacteria</taxon>
        <taxon>Bacillati</taxon>
        <taxon>Bacillota</taxon>
        <taxon>Bacilli</taxon>
        <taxon>Bacillales</taxon>
        <taxon>Paenibacillaceae</taxon>
        <taxon>Aneurinibacillus group</taxon>
        <taxon>Aneurinibacillus</taxon>
    </lineage>
</organism>
<dbReference type="Pfam" id="PF17853">
    <property type="entry name" value="GGDEF_2"/>
    <property type="match status" value="1"/>
</dbReference>
<accession>A0A0U5AX11</accession>
<sequence length="660" mass="75193">MTSMGRMDTTKANELSLRHLLRFYPQQGEIFLKDRRMVISSADAWGVLRHDLIAALGTERAKRFLLRYGWHCGRNDARNLKEMFDWESDIEWLLAGPQMHTISGNVFSRATSVEVNREQGSFYLEGTWENSYEAEQHLLHFPKHHEPVCYMLAGYAGGYSTEYFGKKVVYKEVECVGKGDKVCRFIGKTVEEWGDEILEELADYEDENLADELDLAYQRIEKQQHIMSIGMSLSQKLTQVVLQGKGLSTIAQVLGESLSCSVVVESPEFETIAGYGRVPHGAVRALRCGEIGGARERAVIQRLFDEQQTIQVDMPACGGLYAHRRVIAPIMVKNQVRGFISLLKEEGSFGQIELMSLERAASVCALQKLNEQTVIETEQRIKGELLAELLNKDADMSVVMKRFQYLGYQVDTPHYVFVFQMDPCEREGTYEEIVYMERRTHLIDFLSSKLERAGYRALVSTQLNRVYGLIPAAYIEQQKLSVEAYGGYLITQLNELLDSRDVVLGISNVCQTLAMFARGYQEAIQAIEIARLKKQTCPVVRFAELGHLTLLLNARHPEELEAFAYGKLGMLHTYDEKNESELIKTLYYYIENECNLHKTARVMNVSISGMRYRLRRIQELTGTDLTISCNRFETQLALEILFVLGKISLSPTEPATTSDW</sequence>
<dbReference type="Pfam" id="PF13556">
    <property type="entry name" value="HTH_30"/>
    <property type="match status" value="1"/>
</dbReference>
<dbReference type="PANTHER" id="PTHR33744">
    <property type="entry name" value="CARBOHYDRATE DIACID REGULATOR"/>
    <property type="match status" value="1"/>
</dbReference>
<protein>
    <submittedName>
        <fullName evidence="2">Purine catabolism regulatory protein</fullName>
    </submittedName>
</protein>
<comment type="similarity">
    <text evidence="1">Belongs to the CdaR family.</text>
</comment>
<dbReference type="RefSeq" id="WP_096466034.1">
    <property type="nucleotide sequence ID" value="NZ_AP017312.1"/>
</dbReference>
<dbReference type="Pfam" id="PF06505">
    <property type="entry name" value="XylR_N"/>
    <property type="match status" value="1"/>
</dbReference>
<evidence type="ECO:0000313" key="3">
    <source>
        <dbReference type="Proteomes" id="UP000217696"/>
    </source>
</evidence>
<dbReference type="InterPro" id="IPR029016">
    <property type="entry name" value="GAF-like_dom_sf"/>
</dbReference>
<evidence type="ECO:0000313" key="2">
    <source>
        <dbReference type="EMBL" id="BAU28266.1"/>
    </source>
</evidence>
<gene>
    <name evidence="2" type="primary">pucR_2</name>
    <name evidence="2" type="ORF">CB4_02440</name>
</gene>
<dbReference type="PANTHER" id="PTHR33744:SF1">
    <property type="entry name" value="DNA-BINDING TRANSCRIPTIONAL ACTIVATOR ADER"/>
    <property type="match status" value="1"/>
</dbReference>